<evidence type="ECO:0000313" key="1">
    <source>
        <dbReference type="EMBL" id="ETN82757.1"/>
    </source>
</evidence>
<gene>
    <name evidence="1" type="ORF">NECAME_07815</name>
</gene>
<dbReference type="KEGG" id="nai:NECAME_07815"/>
<organism evidence="1 2">
    <name type="scientific">Necator americanus</name>
    <name type="common">Human hookworm</name>
    <dbReference type="NCBI Taxonomy" id="51031"/>
    <lineage>
        <taxon>Eukaryota</taxon>
        <taxon>Metazoa</taxon>
        <taxon>Ecdysozoa</taxon>
        <taxon>Nematoda</taxon>
        <taxon>Chromadorea</taxon>
        <taxon>Rhabditida</taxon>
        <taxon>Rhabditina</taxon>
        <taxon>Rhabditomorpha</taxon>
        <taxon>Strongyloidea</taxon>
        <taxon>Ancylostomatidae</taxon>
        <taxon>Bunostominae</taxon>
        <taxon>Necator</taxon>
    </lineage>
</organism>
<dbReference type="AlphaFoldDB" id="W2TP58"/>
<accession>W2TP58</accession>
<name>W2TP58_NECAM</name>
<keyword evidence="2" id="KW-1185">Reference proteome</keyword>
<sequence>MNCSRIRGGDSPTNDHFQYALKTLKKAAVPRNPSLLITQVQKNGGATNGTTLSDTTTDDFLTVTAGISPTILPEPLRFDLEKRIGKLNYQEELRNLHNETQHFYLPPLPPYIVPQVGCRITVESK</sequence>
<protein>
    <submittedName>
        <fullName evidence="1">Uncharacterized protein</fullName>
    </submittedName>
</protein>
<dbReference type="EMBL" id="KI658392">
    <property type="protein sequence ID" value="ETN82757.1"/>
    <property type="molecule type" value="Genomic_DNA"/>
</dbReference>
<evidence type="ECO:0000313" key="2">
    <source>
        <dbReference type="Proteomes" id="UP000053676"/>
    </source>
</evidence>
<reference evidence="2" key="1">
    <citation type="journal article" date="2014" name="Nat. Genet.">
        <title>Genome of the human hookworm Necator americanus.</title>
        <authorList>
            <person name="Tang Y.T."/>
            <person name="Gao X."/>
            <person name="Rosa B.A."/>
            <person name="Abubucker S."/>
            <person name="Hallsworth-Pepin K."/>
            <person name="Martin J."/>
            <person name="Tyagi R."/>
            <person name="Heizer E."/>
            <person name="Zhang X."/>
            <person name="Bhonagiri-Palsikar V."/>
            <person name="Minx P."/>
            <person name="Warren W.C."/>
            <person name="Wang Q."/>
            <person name="Zhan B."/>
            <person name="Hotez P.J."/>
            <person name="Sternberg P.W."/>
            <person name="Dougall A."/>
            <person name="Gaze S.T."/>
            <person name="Mulvenna J."/>
            <person name="Sotillo J."/>
            <person name="Ranganathan S."/>
            <person name="Rabelo E.M."/>
            <person name="Wilson R.K."/>
            <person name="Felgner P.L."/>
            <person name="Bethony J."/>
            <person name="Hawdon J.M."/>
            <person name="Gasser R.B."/>
            <person name="Loukas A."/>
            <person name="Mitreva M."/>
        </authorList>
    </citation>
    <scope>NUCLEOTIDE SEQUENCE [LARGE SCALE GENOMIC DNA]</scope>
</reference>
<proteinExistence type="predicted"/>
<dbReference type="Proteomes" id="UP000053676">
    <property type="component" value="Unassembled WGS sequence"/>
</dbReference>